<organism evidence="1 2">
    <name type="scientific">Thalassobaculum litoreum DSM 18839</name>
    <dbReference type="NCBI Taxonomy" id="1123362"/>
    <lineage>
        <taxon>Bacteria</taxon>
        <taxon>Pseudomonadati</taxon>
        <taxon>Pseudomonadota</taxon>
        <taxon>Alphaproteobacteria</taxon>
        <taxon>Rhodospirillales</taxon>
        <taxon>Thalassobaculaceae</taxon>
        <taxon>Thalassobaculum</taxon>
    </lineage>
</organism>
<dbReference type="Proteomes" id="UP000198615">
    <property type="component" value="Unassembled WGS sequence"/>
</dbReference>
<reference evidence="1 2" key="1">
    <citation type="submission" date="2016-10" db="EMBL/GenBank/DDBJ databases">
        <authorList>
            <person name="Varghese N."/>
            <person name="Submissions S."/>
        </authorList>
    </citation>
    <scope>NUCLEOTIDE SEQUENCE [LARGE SCALE GENOMIC DNA]</scope>
    <source>
        <strain evidence="1 2">DSM 18839</strain>
    </source>
</reference>
<gene>
    <name evidence="1" type="ORF">SAMN05660686_01648</name>
</gene>
<keyword evidence="2" id="KW-1185">Reference proteome</keyword>
<dbReference type="OrthoDB" id="7363393at2"/>
<evidence type="ECO:0000313" key="2">
    <source>
        <dbReference type="Proteomes" id="UP000198615"/>
    </source>
</evidence>
<sequence length="94" mass="10642">MFDAMRLKELDGMVRRMGAIVSVFEVRSSTVGNQSFTAFRELMDVYIDACGRNMRQGEDFIEKGVQLNSDDILKLNEAFRKVFGAEPMGLTPKD</sequence>
<dbReference type="EMBL" id="FNBW01000004">
    <property type="protein sequence ID" value="SDF55422.1"/>
    <property type="molecule type" value="Genomic_DNA"/>
</dbReference>
<dbReference type="AlphaFoldDB" id="A0A8G2BI21"/>
<comment type="caution">
    <text evidence="1">The sequence shown here is derived from an EMBL/GenBank/DDBJ whole genome shotgun (WGS) entry which is preliminary data.</text>
</comment>
<proteinExistence type="predicted"/>
<dbReference type="RefSeq" id="WP_028793350.1">
    <property type="nucleotide sequence ID" value="NZ_FNBW01000004.1"/>
</dbReference>
<name>A0A8G2BI21_9PROT</name>
<protein>
    <submittedName>
        <fullName evidence="1">Uncharacterized protein</fullName>
    </submittedName>
</protein>
<evidence type="ECO:0000313" key="1">
    <source>
        <dbReference type="EMBL" id="SDF55422.1"/>
    </source>
</evidence>
<accession>A0A8G2BI21</accession>